<name>A0A9P0DDS9_PHACE</name>
<keyword evidence="10" id="KW-1185">Reference proteome</keyword>
<keyword evidence="4" id="KW-0963">Cytoplasm</keyword>
<feature type="compositionally biased region" description="Gly residues" evidence="7">
    <location>
        <begin position="626"/>
        <end position="636"/>
    </location>
</feature>
<evidence type="ECO:0000256" key="4">
    <source>
        <dbReference type="ARBA" id="ARBA00022490"/>
    </source>
</evidence>
<gene>
    <name evidence="9" type="ORF">PHAECO_LOCUS2100</name>
</gene>
<evidence type="ECO:0000256" key="7">
    <source>
        <dbReference type="SAM" id="MobiDB-lite"/>
    </source>
</evidence>
<dbReference type="GO" id="GO:0072659">
    <property type="term" value="P:protein localization to plasma membrane"/>
    <property type="evidence" value="ECO:0007669"/>
    <property type="project" value="TreeGrafter"/>
</dbReference>
<sequence length="645" mass="71885">MADLLVLEWLDEFESLTESEIHTYSNEQEHNHEVMIALYNVLSEPQKCKSDHLVDGVCQQLLNFYRSGESHLRRFTVQFIPALVFLHLSDKSYSAVQTLLVSLYNLEVIDAKGQPRTLSFRVPSIAQSSIFHDSSSLEPAFIAENSLRRWEECNTKLVSWGPLPQVECINAQNRQRLATALIFIYNQQLSNVMPQGVEHTCRGISRLVTQGFNNNSDSIRSSIESDIGSSQHGLLRRIPVSSPLLVELLHIIYHAAERCTSVAMQALHDVVQRAGYESYAEVLLAANAIKNLLHHSPAVSAAPRPSHVPSVSKSMITNASFRTKKLPEPISRVFVRVVNFEEKWLLNPIQPIPTSINTYASFLDLTKAFDCISFEILYKKLFYYNFDMSSVSLIQSYLEEREQYVLFKNQPSGIRGIQHGVPQGSVLGPLLFLVYINDLPNTNNLMNLLIILFADDTTSLLRYHPSDPILQWTQSSQVRIENWFLANRLSLNNSKTQFINFTLQTSPPNLESDASVKFLGVHLDPGLSWETHITQLSSKLSRITFLIRNDIPIQDPAHQTAAPPIPASADPALDSITEEQEEGERAGRAKGGALKHLPKIPGIGKKHKAKGAGADQQIELTVGGGETGGEAMGGEGNHSVHVSVV</sequence>
<protein>
    <recommendedName>
        <fullName evidence="8">Reverse transcriptase domain-containing protein</fullName>
    </recommendedName>
</protein>
<evidence type="ECO:0000256" key="2">
    <source>
        <dbReference type="ARBA" id="ARBA00004514"/>
    </source>
</evidence>
<dbReference type="OrthoDB" id="18937at2759"/>
<keyword evidence="5" id="KW-0472">Membrane</keyword>
<comment type="subcellular location">
    <subcellularLocation>
        <location evidence="1">Cell membrane</location>
    </subcellularLocation>
    <subcellularLocation>
        <location evidence="2">Cytoplasm</location>
        <location evidence="2">Cytosol</location>
    </subcellularLocation>
</comment>
<dbReference type="GO" id="GO:0005829">
    <property type="term" value="C:cytosol"/>
    <property type="evidence" value="ECO:0007669"/>
    <property type="project" value="UniProtKB-SubCell"/>
</dbReference>
<comment type="similarity">
    <text evidence="6">Belongs to the Hyccin family.</text>
</comment>
<accession>A0A9P0DDS9</accession>
<dbReference type="GO" id="GO:0005886">
    <property type="term" value="C:plasma membrane"/>
    <property type="evidence" value="ECO:0007669"/>
    <property type="project" value="UniProtKB-SubCell"/>
</dbReference>
<dbReference type="InterPro" id="IPR018619">
    <property type="entry name" value="Hyccin"/>
</dbReference>
<evidence type="ECO:0000256" key="3">
    <source>
        <dbReference type="ARBA" id="ARBA00022475"/>
    </source>
</evidence>
<dbReference type="Pfam" id="PF09790">
    <property type="entry name" value="Hyccin"/>
    <property type="match status" value="1"/>
</dbReference>
<evidence type="ECO:0000259" key="8">
    <source>
        <dbReference type="Pfam" id="PF00078"/>
    </source>
</evidence>
<evidence type="ECO:0000256" key="1">
    <source>
        <dbReference type="ARBA" id="ARBA00004236"/>
    </source>
</evidence>
<reference evidence="9" key="2">
    <citation type="submission" date="2022-10" db="EMBL/GenBank/DDBJ databases">
        <authorList>
            <consortium name="ENA_rothamsted_submissions"/>
            <consortium name="culmorum"/>
            <person name="King R."/>
        </authorList>
    </citation>
    <scope>NUCLEOTIDE SEQUENCE</scope>
</reference>
<feature type="region of interest" description="Disordered" evidence="7">
    <location>
        <begin position="576"/>
        <end position="614"/>
    </location>
</feature>
<feature type="region of interest" description="Disordered" evidence="7">
    <location>
        <begin position="626"/>
        <end position="645"/>
    </location>
</feature>
<keyword evidence="3" id="KW-1003">Cell membrane</keyword>
<evidence type="ECO:0000256" key="5">
    <source>
        <dbReference type="ARBA" id="ARBA00023136"/>
    </source>
</evidence>
<feature type="domain" description="Reverse transcriptase" evidence="8">
    <location>
        <begin position="357"/>
        <end position="523"/>
    </location>
</feature>
<dbReference type="InterPro" id="IPR000477">
    <property type="entry name" value="RT_dom"/>
</dbReference>
<proteinExistence type="inferred from homology"/>
<organism evidence="9 10">
    <name type="scientific">Phaedon cochleariae</name>
    <name type="common">Mustard beetle</name>
    <dbReference type="NCBI Taxonomy" id="80249"/>
    <lineage>
        <taxon>Eukaryota</taxon>
        <taxon>Metazoa</taxon>
        <taxon>Ecdysozoa</taxon>
        <taxon>Arthropoda</taxon>
        <taxon>Hexapoda</taxon>
        <taxon>Insecta</taxon>
        <taxon>Pterygota</taxon>
        <taxon>Neoptera</taxon>
        <taxon>Endopterygota</taxon>
        <taxon>Coleoptera</taxon>
        <taxon>Polyphaga</taxon>
        <taxon>Cucujiformia</taxon>
        <taxon>Chrysomeloidea</taxon>
        <taxon>Chrysomelidae</taxon>
        <taxon>Chrysomelinae</taxon>
        <taxon>Chrysomelini</taxon>
        <taxon>Phaedon</taxon>
    </lineage>
</organism>
<reference evidence="9" key="1">
    <citation type="submission" date="2022-01" db="EMBL/GenBank/DDBJ databases">
        <authorList>
            <person name="King R."/>
        </authorList>
    </citation>
    <scope>NUCLEOTIDE SEQUENCE</scope>
</reference>
<evidence type="ECO:0000313" key="9">
    <source>
        <dbReference type="EMBL" id="CAH1117440.1"/>
    </source>
</evidence>
<dbReference type="EMBL" id="OU896716">
    <property type="protein sequence ID" value="CAH1117440.1"/>
    <property type="molecule type" value="Genomic_DNA"/>
</dbReference>
<dbReference type="PANTHER" id="PTHR31220">
    <property type="entry name" value="HYCCIN RELATED"/>
    <property type="match status" value="1"/>
</dbReference>
<dbReference type="PANTHER" id="PTHR31220:SF1">
    <property type="entry name" value="GH21176P"/>
    <property type="match status" value="1"/>
</dbReference>
<dbReference type="GO" id="GO:0046854">
    <property type="term" value="P:phosphatidylinositol phosphate biosynthetic process"/>
    <property type="evidence" value="ECO:0007669"/>
    <property type="project" value="TreeGrafter"/>
</dbReference>
<evidence type="ECO:0000256" key="6">
    <source>
        <dbReference type="ARBA" id="ARBA00034482"/>
    </source>
</evidence>
<dbReference type="AlphaFoldDB" id="A0A9P0DDS9"/>
<dbReference type="Pfam" id="PF00078">
    <property type="entry name" value="RVT_1"/>
    <property type="match status" value="1"/>
</dbReference>
<dbReference type="Proteomes" id="UP001153737">
    <property type="component" value="Chromosome 10"/>
</dbReference>
<evidence type="ECO:0000313" key="10">
    <source>
        <dbReference type="Proteomes" id="UP001153737"/>
    </source>
</evidence>